<dbReference type="InterPro" id="IPR011049">
    <property type="entry name" value="Serralysin-like_metalloprot_C"/>
</dbReference>
<organism evidence="2 3">
    <name type="scientific">Cohnella boryungensis</name>
    <dbReference type="NCBI Taxonomy" id="768479"/>
    <lineage>
        <taxon>Bacteria</taxon>
        <taxon>Bacillati</taxon>
        <taxon>Bacillota</taxon>
        <taxon>Bacilli</taxon>
        <taxon>Bacillales</taxon>
        <taxon>Paenibacillaceae</taxon>
        <taxon>Cohnella</taxon>
    </lineage>
</organism>
<feature type="compositionally biased region" description="Basic and acidic residues" evidence="1">
    <location>
        <begin position="315"/>
        <end position="325"/>
    </location>
</feature>
<dbReference type="Pfam" id="PF01391">
    <property type="entry name" value="Collagen"/>
    <property type="match status" value="1"/>
</dbReference>
<dbReference type="SMART" id="SM00710">
    <property type="entry name" value="PbH1"/>
    <property type="match status" value="7"/>
</dbReference>
<dbReference type="Gene3D" id="2.160.20.10">
    <property type="entry name" value="Single-stranded right-handed beta-helix, Pectin lyase-like"/>
    <property type="match status" value="1"/>
</dbReference>
<dbReference type="Proteomes" id="UP001595755">
    <property type="component" value="Unassembled WGS sequence"/>
</dbReference>
<accession>A0ABV8S950</accession>
<dbReference type="InterPro" id="IPR011050">
    <property type="entry name" value="Pectin_lyase_fold/virulence"/>
</dbReference>
<protein>
    <submittedName>
        <fullName evidence="2">Uncharacterized protein</fullName>
    </submittedName>
</protein>
<name>A0ABV8S950_9BACL</name>
<feature type="compositionally biased region" description="Low complexity" evidence="1">
    <location>
        <begin position="286"/>
        <end position="295"/>
    </location>
</feature>
<evidence type="ECO:0000256" key="1">
    <source>
        <dbReference type="SAM" id="MobiDB-lite"/>
    </source>
</evidence>
<sequence>MASLDYTLSTLTKYRAGTASDPYIPISESKQVNNQQIVLSEIPVRLNRVKIEGYVEHRKVPLQGLPPTGFIVDYNEAMVTFSPEREGETVVVNYMGRGNHFVSSRRVWTKRSGDDVVETLQDIVDKGDIALGHLEEVGQALEDAQTAILAANQAIQDAGNLNESIQSDEAIREQNEAAREAHKDSWSFKGQYSPATFYQINNQVCYKGATYIAIQDCINKAPDTESTYWSVFAQRGEPGKQGIQGIQGTSGEKGDQGDQGDKGEKGDKGDPGEKGEHGDTGAPGEQGIQGVQGVQGDRGEKGDQGDQGIQGLQGEKGDKGDDVRWKGEYSPAAAYLPRDLVEYNGSSYICVQESLNELPTNLAYWNLFARRGVDGTGSLSEILSSNGDLIVSNPTTNADLSISPSLKAEWSGKQDALGFTPENTTNKNEPNGYAGLDDNGKVPTAHLPPIASDWSEISGKPEELEFLEGVTSSIQAQLDAKTQVVFPGEGINSTIQGTNTRATGNSSQAQGRDTLAIGSASRAEGRYTFASGGSAYAITSTDNNTKTITLDRPTTHSRLFIKTQNSVPIEVKVLSIDGLNVKLDTTEYVGSHWLFAVTTPLGNGCAYAGGWDTLAGGLYSHVYGRWSAALGTSSQAQNEGTIAKGYAQTAMGKYNVPQSNDGTISPTDLALIVGNGTNTERSNAMTLAWNGDLWTAGEIVDGNGNKLSEKQDDLGYTPENTVQKNQPNGYAGLDEDGKVLATQLSLATQIEAEEGTTTEKLMTPQRVSQAISALAKSIRSSTLVIAASNSSQKSKDGADLVCTGTNDGAAINTLIATMTSGKILLMEGDYFIGSTAITAKSNVTIEGMGMNATKITGVNLSGYLNSGMINGTGVSDFHVRNLSLSGDSPMSSKLAGGISLTNSMNCTIVNVGIVSLSMRGIMLEGCRKCLISGCHINGVGAWQLSIQSGAYPIGIHVLGTSFDTIISNNIISSIVSTGYGVGHGISVTGTNHIITGNRITDCIDPGAVAGVGIGVALDGAKHIFSNNSIIGYNTNAMTVNGTEHSIQNNIMRMSPVSSAGMGTPAYGISISSTATRNIIANNDLYQSGGTKEMNNLSATSLIFNNRLNDGSLGLPNDYVRLSGYGTTGGSGNDFTLNLDPAPISYVDGMCISFKANRANTGGSNMNINGLGNKALLDSNAAALASNAIKNGSIYTFRYNGTGFIMQ</sequence>
<evidence type="ECO:0000313" key="3">
    <source>
        <dbReference type="Proteomes" id="UP001595755"/>
    </source>
</evidence>
<reference evidence="3" key="1">
    <citation type="journal article" date="2019" name="Int. J. Syst. Evol. Microbiol.">
        <title>The Global Catalogue of Microorganisms (GCM) 10K type strain sequencing project: providing services to taxonomists for standard genome sequencing and annotation.</title>
        <authorList>
            <consortium name="The Broad Institute Genomics Platform"/>
            <consortium name="The Broad Institute Genome Sequencing Center for Infectious Disease"/>
            <person name="Wu L."/>
            <person name="Ma J."/>
        </authorList>
    </citation>
    <scope>NUCLEOTIDE SEQUENCE [LARGE SCALE GENOMIC DNA]</scope>
    <source>
        <strain evidence="3">CGMCC 4.1641</strain>
    </source>
</reference>
<dbReference type="PANTHER" id="PTHR24023">
    <property type="entry name" value="COLLAGEN ALPHA"/>
    <property type="match status" value="1"/>
</dbReference>
<feature type="compositionally biased region" description="Basic and acidic residues" evidence="1">
    <location>
        <begin position="252"/>
        <end position="279"/>
    </location>
</feature>
<dbReference type="InterPro" id="IPR006626">
    <property type="entry name" value="PbH1"/>
</dbReference>
<dbReference type="InterPro" id="IPR050149">
    <property type="entry name" value="Collagen_superfamily"/>
</dbReference>
<dbReference type="InterPro" id="IPR012334">
    <property type="entry name" value="Pectin_lyas_fold"/>
</dbReference>
<dbReference type="PANTHER" id="PTHR24023:SF1082">
    <property type="entry name" value="COLLAGEN TRIPLE HELIX REPEAT"/>
    <property type="match status" value="1"/>
</dbReference>
<dbReference type="EMBL" id="JBHSED010000018">
    <property type="protein sequence ID" value="MFC4304093.1"/>
    <property type="molecule type" value="Genomic_DNA"/>
</dbReference>
<keyword evidence="3" id="KW-1185">Reference proteome</keyword>
<dbReference type="RefSeq" id="WP_204604728.1">
    <property type="nucleotide sequence ID" value="NZ_JBHSED010000018.1"/>
</dbReference>
<evidence type="ECO:0000313" key="2">
    <source>
        <dbReference type="EMBL" id="MFC4304093.1"/>
    </source>
</evidence>
<dbReference type="InterPro" id="IPR008160">
    <property type="entry name" value="Collagen"/>
</dbReference>
<proteinExistence type="predicted"/>
<gene>
    <name evidence="2" type="ORF">ACFO1S_11700</name>
</gene>
<dbReference type="SUPFAM" id="SSF101967">
    <property type="entry name" value="Adhesin YadA, collagen-binding domain"/>
    <property type="match status" value="1"/>
</dbReference>
<feature type="region of interest" description="Disordered" evidence="1">
    <location>
        <begin position="238"/>
        <end position="325"/>
    </location>
</feature>
<dbReference type="SUPFAM" id="SSF51126">
    <property type="entry name" value="Pectin lyase-like"/>
    <property type="match status" value="1"/>
</dbReference>
<dbReference type="Gene3D" id="2.150.10.10">
    <property type="entry name" value="Serralysin-like metalloprotease, C-terminal"/>
    <property type="match status" value="2"/>
</dbReference>
<comment type="caution">
    <text evidence="2">The sequence shown here is derived from an EMBL/GenBank/DDBJ whole genome shotgun (WGS) entry which is preliminary data.</text>
</comment>